<evidence type="ECO:0000313" key="2">
    <source>
        <dbReference type="EMBL" id="JAI27498.1"/>
    </source>
</evidence>
<dbReference type="EMBL" id="GDHF01024816">
    <property type="protein sequence ID" value="JAI27498.1"/>
    <property type="molecule type" value="Transcribed_RNA"/>
</dbReference>
<dbReference type="OrthoDB" id="8051195at2759"/>
<accession>A0A0K8ULX3</accession>
<sequence>LFSRNYLSKYSEPSLKKKQSNNNSVKMRTFGVCLVLVLFVAMLVGTSGNPAGDNAALTLETAAQPLTLSDVNDQQGHENVGDRLARGHGGHHGGHHYDGYHDGHHDWHHGGHHHG</sequence>
<organism evidence="2">
    <name type="scientific">Bactrocera latifrons</name>
    <name type="common">Malaysian fruit fly</name>
    <name type="synonym">Chaetodacus latifrons</name>
    <dbReference type="NCBI Taxonomy" id="174628"/>
    <lineage>
        <taxon>Eukaryota</taxon>
        <taxon>Metazoa</taxon>
        <taxon>Ecdysozoa</taxon>
        <taxon>Arthropoda</taxon>
        <taxon>Hexapoda</taxon>
        <taxon>Insecta</taxon>
        <taxon>Pterygota</taxon>
        <taxon>Neoptera</taxon>
        <taxon>Endopterygota</taxon>
        <taxon>Diptera</taxon>
        <taxon>Brachycera</taxon>
        <taxon>Muscomorpha</taxon>
        <taxon>Tephritoidea</taxon>
        <taxon>Tephritidae</taxon>
        <taxon>Bactrocera</taxon>
        <taxon>Bactrocera</taxon>
    </lineage>
</organism>
<feature type="compositionally biased region" description="Basic and acidic residues" evidence="1">
    <location>
        <begin position="75"/>
        <end position="85"/>
    </location>
</feature>
<feature type="non-terminal residue" evidence="2">
    <location>
        <position position="1"/>
    </location>
</feature>
<dbReference type="AlphaFoldDB" id="A0A0K8ULX3"/>
<name>A0A0K8ULX3_BACLA</name>
<protein>
    <submittedName>
        <fullName evidence="2">Uncharacterized protein</fullName>
    </submittedName>
</protein>
<feature type="region of interest" description="Disordered" evidence="1">
    <location>
        <begin position="69"/>
        <end position="97"/>
    </location>
</feature>
<gene>
    <name evidence="2" type="ORF">c1_g3_i2</name>
</gene>
<proteinExistence type="predicted"/>
<evidence type="ECO:0000256" key="1">
    <source>
        <dbReference type="SAM" id="MobiDB-lite"/>
    </source>
</evidence>
<reference evidence="2" key="1">
    <citation type="submission" date="2015-06" db="EMBL/GenBank/DDBJ databases">
        <authorList>
            <person name="Hoefler B.C."/>
            <person name="Straight P.D."/>
        </authorList>
    </citation>
    <scope>NUCLEOTIDE SEQUENCE</scope>
</reference>